<sequence>MSVNELLVNNEDDERIQARTDGYYFSLNDDVWVLSRNYSVNVKKVLDILNDDMRTGYINTMAYLARECSPGSVKVLNSAFSLFVKNISMGCVDKSGVIRLKGNPLFGNNKLSHLRVFINHWYGLGYYGVSDEAYDIINSWIIPDNKKGEVVKRRDPEQGPLTDNELQGFNEAAMRAYEKNLISLSQLMMAILVSYTGRRPLQISHMKIKDIMKAKSEDDEVTYLINIPRIKQGYGFRELFRTFRIKKEIYDLICKQAKASIEIISVKLKRDLTDNEKKITPLFLSECKIDEYLKNERIEDVFISEKIHEYPMKFTNTLKKIVELENVISERTMNKLNINSRRFRYTLGTRIAREGYGEVIIGQLLDHSTLTYTGIYVQYNADHVLKIDNAVSDEMAKYSGIFQGKIQNKDDEQDLSKKIRGFDGEQAGSCNQCTSCQANVPVPCYTCMHFRPLLDGPHEQVYNQLISEKRRIKEITGDDRVSETLDRTIYAVAEVIRQCKKIKMEKLEERKL</sequence>
<evidence type="ECO:0000313" key="3">
    <source>
        <dbReference type="Proteomes" id="UP001269968"/>
    </source>
</evidence>
<dbReference type="GO" id="GO:0015074">
    <property type="term" value="P:DNA integration"/>
    <property type="evidence" value="ECO:0007669"/>
    <property type="project" value="InterPro"/>
</dbReference>
<name>A0AAW9H5H4_9GAMM</name>
<dbReference type="Proteomes" id="UP001269968">
    <property type="component" value="Unassembled WGS sequence"/>
</dbReference>
<dbReference type="InterPro" id="IPR048120">
    <property type="entry name" value="Integrase-like"/>
</dbReference>
<dbReference type="GO" id="GO:0006310">
    <property type="term" value="P:DNA recombination"/>
    <property type="evidence" value="ECO:0007669"/>
    <property type="project" value="UniProtKB-KW"/>
</dbReference>
<evidence type="ECO:0000256" key="1">
    <source>
        <dbReference type="ARBA" id="ARBA00023172"/>
    </source>
</evidence>
<comment type="caution">
    <text evidence="2">The sequence shown here is derived from an EMBL/GenBank/DDBJ whole genome shotgun (WGS) entry which is preliminary data.</text>
</comment>
<dbReference type="InterPro" id="IPR011010">
    <property type="entry name" value="DNA_brk_join_enz"/>
</dbReference>
<dbReference type="GO" id="GO:0003677">
    <property type="term" value="F:DNA binding"/>
    <property type="evidence" value="ECO:0007669"/>
    <property type="project" value="InterPro"/>
</dbReference>
<dbReference type="RefSeq" id="WP_320714485.1">
    <property type="nucleotide sequence ID" value="NZ_JAXHOZ010000051.1"/>
</dbReference>
<gene>
    <name evidence="2" type="ORF">SOV92_12995</name>
</gene>
<accession>A0AAW9H5H4</accession>
<keyword evidence="1" id="KW-0233">DNA recombination</keyword>
<dbReference type="EMBL" id="JAXHOZ010000051">
    <property type="protein sequence ID" value="MDY4378740.1"/>
    <property type="molecule type" value="Genomic_DNA"/>
</dbReference>
<organism evidence="2 3">
    <name type="scientific">Pectobacterium brasiliense</name>
    <dbReference type="NCBI Taxonomy" id="180957"/>
    <lineage>
        <taxon>Bacteria</taxon>
        <taxon>Pseudomonadati</taxon>
        <taxon>Pseudomonadota</taxon>
        <taxon>Gammaproteobacteria</taxon>
        <taxon>Enterobacterales</taxon>
        <taxon>Pectobacteriaceae</taxon>
        <taxon>Pectobacterium</taxon>
    </lineage>
</organism>
<reference evidence="2" key="1">
    <citation type="submission" date="2023-11" db="EMBL/GenBank/DDBJ databases">
        <title>Comparative genomics revealed phylogeny of phytopathogenic Pectobacterium aroidearum based on whole-genome sequencing and function of putative horizontal acquire islands in P. aroidearum PccS1.</title>
        <authorList>
            <person name="Fan J."/>
            <person name="Yang L."/>
        </authorList>
    </citation>
    <scope>NUCLEOTIDE SEQUENCE</scope>
    <source>
        <strain evidence="2">NJAU140</strain>
    </source>
</reference>
<evidence type="ECO:0000313" key="2">
    <source>
        <dbReference type="EMBL" id="MDY4378740.1"/>
    </source>
</evidence>
<dbReference type="InterPro" id="IPR013762">
    <property type="entry name" value="Integrase-like_cat_sf"/>
</dbReference>
<dbReference type="AlphaFoldDB" id="A0AAW9H5H4"/>
<dbReference type="SUPFAM" id="SSF56349">
    <property type="entry name" value="DNA breaking-rejoining enzymes"/>
    <property type="match status" value="1"/>
</dbReference>
<dbReference type="NCBIfam" id="NF041502">
    <property type="entry name" value="integrase_1"/>
    <property type="match status" value="1"/>
</dbReference>
<proteinExistence type="predicted"/>
<dbReference type="Gene3D" id="1.10.443.10">
    <property type="entry name" value="Intergrase catalytic core"/>
    <property type="match status" value="1"/>
</dbReference>
<protein>
    <submittedName>
        <fullName evidence="2">Site-specific integrase</fullName>
    </submittedName>
</protein>